<evidence type="ECO:0000313" key="4">
    <source>
        <dbReference type="Proteomes" id="UP000245778"/>
    </source>
</evidence>
<dbReference type="RefSeq" id="WP_116722001.1">
    <property type="nucleotide sequence ID" value="NZ_CP011524.1"/>
</dbReference>
<dbReference type="Proteomes" id="UP000245778">
    <property type="component" value="Unassembled WGS sequence"/>
</dbReference>
<accession>A0A2U1CCC9</accession>
<dbReference type="GO" id="GO:0003677">
    <property type="term" value="F:DNA binding"/>
    <property type="evidence" value="ECO:0007669"/>
    <property type="project" value="UniProtKB-KW"/>
</dbReference>
<dbReference type="GeneID" id="93228926"/>
<proteinExistence type="predicted"/>
<dbReference type="PANTHER" id="PTHR46558">
    <property type="entry name" value="TRACRIPTIONAL REGULATORY PROTEIN-RELATED-RELATED"/>
    <property type="match status" value="1"/>
</dbReference>
<dbReference type="InterPro" id="IPR010982">
    <property type="entry name" value="Lambda_DNA-bd_dom_sf"/>
</dbReference>
<evidence type="ECO:0000256" key="1">
    <source>
        <dbReference type="ARBA" id="ARBA00023125"/>
    </source>
</evidence>
<feature type="domain" description="HTH cro/C1-type" evidence="2">
    <location>
        <begin position="19"/>
        <end position="73"/>
    </location>
</feature>
<reference evidence="3 4" key="1">
    <citation type="submission" date="2018-04" db="EMBL/GenBank/DDBJ databases">
        <title>Genomic Encyclopedia of Type Strains, Phase IV (KMG-IV): sequencing the most valuable type-strain genomes for metagenomic binning, comparative biology and taxonomic classification.</title>
        <authorList>
            <person name="Goeker M."/>
        </authorList>
    </citation>
    <scope>NUCLEOTIDE SEQUENCE [LARGE SCALE GENOMIC DNA]</scope>
    <source>
        <strain evidence="3 4">DSM 26588</strain>
    </source>
</reference>
<sequence>MEHENKKASKVRRDIGCRIGRVREKRGLTQSALASLIGESPRTITHWENATRDIRTEGLIALSKALGVSADYILGLTDVETPNQTIQAIHKETGLSEAAVEALISVNYYFDTGSWKMLAFISDLITAPGGLWEAISNNAGRYVTLSRKSPLTSEEYDKMLVSLFACQEFMKEFVKGLNWEEK</sequence>
<keyword evidence="1" id="KW-0238">DNA-binding</keyword>
<dbReference type="CDD" id="cd00093">
    <property type="entry name" value="HTH_XRE"/>
    <property type="match status" value="1"/>
</dbReference>
<dbReference type="EMBL" id="QEKK01000004">
    <property type="protein sequence ID" value="PVY58583.1"/>
    <property type="molecule type" value="Genomic_DNA"/>
</dbReference>
<dbReference type="SMART" id="SM00530">
    <property type="entry name" value="HTH_XRE"/>
    <property type="match status" value="1"/>
</dbReference>
<evidence type="ECO:0000313" key="3">
    <source>
        <dbReference type="EMBL" id="PVY58583.1"/>
    </source>
</evidence>
<dbReference type="PROSITE" id="PS50943">
    <property type="entry name" value="HTH_CROC1"/>
    <property type="match status" value="1"/>
</dbReference>
<organism evidence="3 4">
    <name type="scientific">Intestinimonas butyriciproducens</name>
    <dbReference type="NCBI Taxonomy" id="1297617"/>
    <lineage>
        <taxon>Bacteria</taxon>
        <taxon>Bacillati</taxon>
        <taxon>Bacillota</taxon>
        <taxon>Clostridia</taxon>
        <taxon>Eubacteriales</taxon>
        <taxon>Intestinimonas</taxon>
    </lineage>
</organism>
<comment type="caution">
    <text evidence="3">The sequence shown here is derived from an EMBL/GenBank/DDBJ whole genome shotgun (WGS) entry which is preliminary data.</text>
</comment>
<dbReference type="Gene3D" id="1.10.260.40">
    <property type="entry name" value="lambda repressor-like DNA-binding domains"/>
    <property type="match status" value="1"/>
</dbReference>
<gene>
    <name evidence="3" type="ORF">C7373_104179</name>
</gene>
<evidence type="ECO:0000259" key="2">
    <source>
        <dbReference type="PROSITE" id="PS50943"/>
    </source>
</evidence>
<dbReference type="SUPFAM" id="SSF47413">
    <property type="entry name" value="lambda repressor-like DNA-binding domains"/>
    <property type="match status" value="1"/>
</dbReference>
<dbReference type="OrthoDB" id="9795511at2"/>
<dbReference type="AlphaFoldDB" id="A0A2U1CCC9"/>
<dbReference type="Pfam" id="PF01381">
    <property type="entry name" value="HTH_3"/>
    <property type="match status" value="1"/>
</dbReference>
<dbReference type="InterPro" id="IPR001387">
    <property type="entry name" value="Cro/C1-type_HTH"/>
</dbReference>
<dbReference type="PANTHER" id="PTHR46558:SF11">
    <property type="entry name" value="HTH-TYPE TRANSCRIPTIONAL REGULATOR XRE"/>
    <property type="match status" value="1"/>
</dbReference>
<name>A0A2U1CCC9_9FIRM</name>
<protein>
    <submittedName>
        <fullName evidence="3">Transcriptional regulator with XRE-family HTH domain</fullName>
    </submittedName>
</protein>